<dbReference type="EMBL" id="JBHTHM010001820">
    <property type="protein sequence ID" value="MFD0787170.1"/>
    <property type="molecule type" value="Genomic_DNA"/>
</dbReference>
<accession>A0ABW3A8H7</accession>
<comment type="caution">
    <text evidence="1">The sequence shown here is derived from an EMBL/GenBank/DDBJ whole genome shotgun (WGS) entry which is preliminary data.</text>
</comment>
<gene>
    <name evidence="1" type="ORF">ACFQZ8_24990</name>
</gene>
<dbReference type="GO" id="GO:0016787">
    <property type="term" value="F:hydrolase activity"/>
    <property type="evidence" value="ECO:0007669"/>
    <property type="project" value="UniProtKB-KW"/>
</dbReference>
<evidence type="ECO:0000313" key="1">
    <source>
        <dbReference type="EMBL" id="MFD0787170.1"/>
    </source>
</evidence>
<keyword evidence="1" id="KW-0378">Hydrolase</keyword>
<dbReference type="Proteomes" id="UP001597053">
    <property type="component" value="Unassembled WGS sequence"/>
</dbReference>
<feature type="non-terminal residue" evidence="1">
    <location>
        <position position="58"/>
    </location>
</feature>
<name>A0ABW3A8H7_9ACTN</name>
<dbReference type="SUPFAM" id="SSF53474">
    <property type="entry name" value="alpha/beta-Hydrolases"/>
    <property type="match status" value="1"/>
</dbReference>
<sequence length="58" mass="6244">MRIDARGLEFVVRAGGPEDGDPALLLHGFPQHGGEFDEVVPALHAAGLRTYAPDQRGY</sequence>
<evidence type="ECO:0000313" key="2">
    <source>
        <dbReference type="Proteomes" id="UP001597053"/>
    </source>
</evidence>
<dbReference type="InterPro" id="IPR029058">
    <property type="entry name" value="AB_hydrolase_fold"/>
</dbReference>
<organism evidence="1 2">
    <name type="scientific">Micromonospora azadirachtae</name>
    <dbReference type="NCBI Taxonomy" id="1970735"/>
    <lineage>
        <taxon>Bacteria</taxon>
        <taxon>Bacillati</taxon>
        <taxon>Actinomycetota</taxon>
        <taxon>Actinomycetes</taxon>
        <taxon>Micromonosporales</taxon>
        <taxon>Micromonosporaceae</taxon>
        <taxon>Micromonospora</taxon>
    </lineage>
</organism>
<proteinExistence type="predicted"/>
<protein>
    <submittedName>
        <fullName evidence="1">Alpha/beta fold hydrolase</fullName>
    </submittedName>
</protein>
<dbReference type="Gene3D" id="3.40.50.1820">
    <property type="entry name" value="alpha/beta hydrolase"/>
    <property type="match status" value="1"/>
</dbReference>
<reference evidence="2" key="1">
    <citation type="journal article" date="2019" name="Int. J. Syst. Evol. Microbiol.">
        <title>The Global Catalogue of Microorganisms (GCM) 10K type strain sequencing project: providing services to taxonomists for standard genome sequencing and annotation.</title>
        <authorList>
            <consortium name="The Broad Institute Genomics Platform"/>
            <consortium name="The Broad Institute Genome Sequencing Center for Infectious Disease"/>
            <person name="Wu L."/>
            <person name="Ma J."/>
        </authorList>
    </citation>
    <scope>NUCLEOTIDE SEQUENCE [LARGE SCALE GENOMIC DNA]</scope>
    <source>
        <strain evidence="2">JCM 32148</strain>
    </source>
</reference>
<keyword evidence="2" id="KW-1185">Reference proteome</keyword>